<evidence type="ECO:0000259" key="5">
    <source>
        <dbReference type="PROSITE" id="PS50043"/>
    </source>
</evidence>
<comment type="caution">
    <text evidence="6">The sequence shown here is derived from an EMBL/GenBank/DDBJ whole genome shotgun (WGS) entry which is preliminary data.</text>
</comment>
<evidence type="ECO:0000256" key="3">
    <source>
        <dbReference type="ARBA" id="ARBA00023163"/>
    </source>
</evidence>
<dbReference type="Pfam" id="PF00196">
    <property type="entry name" value="GerE"/>
    <property type="match status" value="1"/>
</dbReference>
<name>A0A846WIJ4_9ACTN</name>
<keyword evidence="3" id="KW-0804">Transcription</keyword>
<keyword evidence="1" id="KW-0805">Transcription regulation</keyword>
<evidence type="ECO:0000313" key="7">
    <source>
        <dbReference type="Proteomes" id="UP000563898"/>
    </source>
</evidence>
<accession>A0A846WIJ4</accession>
<feature type="domain" description="HTH luxR-type" evidence="5">
    <location>
        <begin position="746"/>
        <end position="811"/>
    </location>
</feature>
<sequence length="813" mass="84485">MPVSEGLAAPAAVAPLPGDESDPWAIRVVDELGRHGCGLDLAVLVGPPGSGRSRALATLADRLRAGGARVVVGIPRDAEWSDAHGRRPVVIADDVHAWPVASVARLRSALDDGHVAVLAATENRVRDTMITGLVQRSRPGGGVRVCAPVSTAWVLDRALLRRVDLDPTQASHIRRACAGAPGLIDEILVTLTSDMGAAQHDSRPTDAVEHAALLARTAYRRRVEHLDDATLAVLAIADEGNGLDTSMVAEVLDIDEQSAITAIDRARGSGLLLSADTLVSAARGPLVETLGSGRVTQVRRASVVRRMGTGSISPRDAMAAAELGIREPRVSAALLEAAAHASASEAEVLLTAAAGAGGDAFEIALRRAHVALAAGDVHRASQIVDEIIGAATSPAAEIVAPTMLSARIALAAGRPSHAADLIRWLGPEYAATQPITAVRALLDVGDRDAAARYLTDTGAAPTAVRTAQRDVLRALFGEPIGGPTLDGLLRALPMLADHDDIAWPALMLAVQSGDILAARMVADEVFDADRRDLALQWIALLLDPHPAPGVPTPVPVARTPADRVRAEVAALGRVPTPNAGRGQALRAAAAIEFGLVDALTLGELWLSLAAAGEQVRVRGQVAAFDEIVAGVGLASGWAVTWNWYAVRACAAVGDRTGAGNRLARLETALSAHPGDERTATLVAAARVVHDLAFAATPVDDRRVVQARAGLVAIGAPTDAARLCADTAAPDLPSPRPTRAEVSSPQVSPPSGPLTEREAQVAHELLAGCTYAEIGARLFISAKTVEHHVARIRRRFGGGSRSEILAALRAAGYR</sequence>
<dbReference type="AlphaFoldDB" id="A0A846WIJ4"/>
<evidence type="ECO:0000256" key="4">
    <source>
        <dbReference type="SAM" id="MobiDB-lite"/>
    </source>
</evidence>
<dbReference type="PANTHER" id="PTHR44688:SF16">
    <property type="entry name" value="DNA-BINDING TRANSCRIPTIONAL ACTIVATOR DEVR_DOSR"/>
    <property type="match status" value="1"/>
</dbReference>
<dbReference type="CDD" id="cd06170">
    <property type="entry name" value="LuxR_C_like"/>
    <property type="match status" value="1"/>
</dbReference>
<organism evidence="6 7">
    <name type="scientific">Gordonia polyisoprenivorans</name>
    <dbReference type="NCBI Taxonomy" id="84595"/>
    <lineage>
        <taxon>Bacteria</taxon>
        <taxon>Bacillati</taxon>
        <taxon>Actinomycetota</taxon>
        <taxon>Actinomycetes</taxon>
        <taxon>Mycobacteriales</taxon>
        <taxon>Gordoniaceae</taxon>
        <taxon>Gordonia</taxon>
    </lineage>
</organism>
<evidence type="ECO:0000256" key="1">
    <source>
        <dbReference type="ARBA" id="ARBA00023015"/>
    </source>
</evidence>
<dbReference type="PROSITE" id="PS50043">
    <property type="entry name" value="HTH_LUXR_2"/>
    <property type="match status" value="1"/>
</dbReference>
<dbReference type="GO" id="GO:0006355">
    <property type="term" value="P:regulation of DNA-templated transcription"/>
    <property type="evidence" value="ECO:0007669"/>
    <property type="project" value="InterPro"/>
</dbReference>
<evidence type="ECO:0000313" key="6">
    <source>
        <dbReference type="EMBL" id="NKY00713.1"/>
    </source>
</evidence>
<evidence type="ECO:0000256" key="2">
    <source>
        <dbReference type="ARBA" id="ARBA00023125"/>
    </source>
</evidence>
<dbReference type="SMART" id="SM00421">
    <property type="entry name" value="HTH_LUXR"/>
    <property type="match status" value="1"/>
</dbReference>
<dbReference type="EMBL" id="JAAXPC010000002">
    <property type="protein sequence ID" value="NKY00713.1"/>
    <property type="molecule type" value="Genomic_DNA"/>
</dbReference>
<dbReference type="InterPro" id="IPR036388">
    <property type="entry name" value="WH-like_DNA-bd_sf"/>
</dbReference>
<dbReference type="SUPFAM" id="SSF46894">
    <property type="entry name" value="C-terminal effector domain of the bipartite response regulators"/>
    <property type="match status" value="1"/>
</dbReference>
<dbReference type="InterPro" id="IPR000792">
    <property type="entry name" value="Tscrpt_reg_LuxR_C"/>
</dbReference>
<dbReference type="PANTHER" id="PTHR44688">
    <property type="entry name" value="DNA-BINDING TRANSCRIPTIONAL ACTIVATOR DEVR_DOSR"/>
    <property type="match status" value="1"/>
</dbReference>
<dbReference type="PROSITE" id="PS00622">
    <property type="entry name" value="HTH_LUXR_1"/>
    <property type="match status" value="1"/>
</dbReference>
<dbReference type="PRINTS" id="PR00038">
    <property type="entry name" value="HTHLUXR"/>
</dbReference>
<keyword evidence="2" id="KW-0238">DNA-binding</keyword>
<dbReference type="Gene3D" id="1.10.10.10">
    <property type="entry name" value="Winged helix-like DNA-binding domain superfamily/Winged helix DNA-binding domain"/>
    <property type="match status" value="1"/>
</dbReference>
<gene>
    <name evidence="6" type="ORF">HGA05_03920</name>
</gene>
<protein>
    <submittedName>
        <fullName evidence="6">Helix-turn-helix transcriptional regulator</fullName>
    </submittedName>
</protein>
<dbReference type="InterPro" id="IPR016032">
    <property type="entry name" value="Sig_transdc_resp-reg_C-effctor"/>
</dbReference>
<reference evidence="6 7" key="1">
    <citation type="submission" date="2020-04" db="EMBL/GenBank/DDBJ databases">
        <title>MicrobeNet Type strains.</title>
        <authorList>
            <person name="Nicholson A.C."/>
        </authorList>
    </citation>
    <scope>NUCLEOTIDE SEQUENCE [LARGE SCALE GENOMIC DNA]</scope>
    <source>
        <strain evidence="6 7">ATCC BAA-14</strain>
    </source>
</reference>
<dbReference type="InterPro" id="IPR027417">
    <property type="entry name" value="P-loop_NTPase"/>
</dbReference>
<dbReference type="GO" id="GO:0003677">
    <property type="term" value="F:DNA binding"/>
    <property type="evidence" value="ECO:0007669"/>
    <property type="project" value="UniProtKB-KW"/>
</dbReference>
<dbReference type="Proteomes" id="UP000563898">
    <property type="component" value="Unassembled WGS sequence"/>
</dbReference>
<dbReference type="SUPFAM" id="SSF52540">
    <property type="entry name" value="P-loop containing nucleoside triphosphate hydrolases"/>
    <property type="match status" value="1"/>
</dbReference>
<dbReference type="RefSeq" id="WP_006369427.1">
    <property type="nucleotide sequence ID" value="NZ_JAZGUS010000034.1"/>
</dbReference>
<feature type="region of interest" description="Disordered" evidence="4">
    <location>
        <begin position="726"/>
        <end position="753"/>
    </location>
</feature>
<proteinExistence type="predicted"/>